<evidence type="ECO:0000313" key="3">
    <source>
        <dbReference type="Ensembl" id="ENSCAFP00020004656.1"/>
    </source>
</evidence>
<accession>A0A8C0QUY1</accession>
<feature type="domain" description="Immunoglobulin V-set" evidence="2">
    <location>
        <begin position="36"/>
        <end position="99"/>
    </location>
</feature>
<dbReference type="InterPro" id="IPR050150">
    <property type="entry name" value="IgV_Light_Chain"/>
</dbReference>
<reference evidence="3" key="2">
    <citation type="submission" date="2025-09" db="UniProtKB">
        <authorList>
            <consortium name="Ensembl"/>
        </authorList>
    </citation>
    <scope>IDENTIFICATION</scope>
</reference>
<evidence type="ECO:0000313" key="4">
    <source>
        <dbReference type="Proteomes" id="UP000694391"/>
    </source>
</evidence>
<dbReference type="AlphaFoldDB" id="A0A8C0QUY1"/>
<name>A0A8C0QUY1_CANLU</name>
<evidence type="ECO:0000259" key="2">
    <source>
        <dbReference type="SMART" id="SM00406"/>
    </source>
</evidence>
<proteinExistence type="predicted"/>
<evidence type="ECO:0000256" key="1">
    <source>
        <dbReference type="SAM" id="SignalP"/>
    </source>
</evidence>
<dbReference type="InterPro" id="IPR036179">
    <property type="entry name" value="Ig-like_dom_sf"/>
</dbReference>
<feature type="chain" id="PRO_5034869441" description="Immunoglobulin V-set domain-containing protein" evidence="1">
    <location>
        <begin position="20"/>
        <end position="136"/>
    </location>
</feature>
<dbReference type="InterPro" id="IPR013106">
    <property type="entry name" value="Ig_V-set"/>
</dbReference>
<dbReference type="SMART" id="SM00406">
    <property type="entry name" value="IGv"/>
    <property type="match status" value="1"/>
</dbReference>
<dbReference type="Gene3D" id="2.60.40.10">
    <property type="entry name" value="Immunoglobulins"/>
    <property type="match status" value="1"/>
</dbReference>
<keyword evidence="1" id="KW-0732">Signal</keyword>
<dbReference type="InterPro" id="IPR013783">
    <property type="entry name" value="Ig-like_fold"/>
</dbReference>
<keyword evidence="4" id="KW-1185">Reference proteome</keyword>
<dbReference type="PANTHER" id="PTHR23267">
    <property type="entry name" value="IMMUNOGLOBULIN LIGHT CHAIN"/>
    <property type="match status" value="1"/>
</dbReference>
<protein>
    <recommendedName>
        <fullName evidence="2">Immunoglobulin V-set domain-containing protein</fullName>
    </recommendedName>
</protein>
<feature type="signal peptide" evidence="1">
    <location>
        <begin position="1"/>
        <end position="19"/>
    </location>
</feature>
<dbReference type="Ensembl" id="ENSCAFT00020005388.1">
    <property type="protein sequence ID" value="ENSCAFP00020004656.1"/>
    <property type="gene ID" value="ENSCAFG00020003837.1"/>
</dbReference>
<dbReference type="GeneTree" id="ENSGT00940000153474"/>
<organism evidence="3 4">
    <name type="scientific">Canis lupus dingo</name>
    <name type="common">dingo</name>
    <dbReference type="NCBI Taxonomy" id="286419"/>
    <lineage>
        <taxon>Eukaryota</taxon>
        <taxon>Metazoa</taxon>
        <taxon>Chordata</taxon>
        <taxon>Craniata</taxon>
        <taxon>Vertebrata</taxon>
        <taxon>Euteleostomi</taxon>
        <taxon>Mammalia</taxon>
        <taxon>Eutheria</taxon>
        <taxon>Laurasiatheria</taxon>
        <taxon>Carnivora</taxon>
        <taxon>Caniformia</taxon>
        <taxon>Canidae</taxon>
        <taxon>Canis</taxon>
    </lineage>
</organism>
<reference evidence="3" key="1">
    <citation type="submission" date="2025-08" db="UniProtKB">
        <authorList>
            <consortium name="Ensembl"/>
        </authorList>
    </citation>
    <scope>IDENTIFICATION</scope>
</reference>
<dbReference type="SUPFAM" id="SSF48726">
    <property type="entry name" value="Immunoglobulin"/>
    <property type="match status" value="1"/>
</dbReference>
<sequence length="136" mass="14785">MAWSPLLFSLLAHCTGSWAQAVLTQLPSVSAALGQRVTICTGSSTNIGSGKSPKTIIYGNSNRPLRVPDRFSGSKYGNSATLTITGLQAEDEDDYYCQSSDDNLDGHTVLWAWEEVRHKHALSPEMSFALQHPLFG</sequence>
<dbReference type="Pfam" id="PF07686">
    <property type="entry name" value="V-set"/>
    <property type="match status" value="1"/>
</dbReference>
<dbReference type="Proteomes" id="UP000694391">
    <property type="component" value="Unplaced"/>
</dbReference>